<accession>A0ACD5H063</accession>
<sequence>MGNRSYISQPLNLADRSEVPQDADVVVIAGSQRALFEPEVQALQQYLERGVLCS</sequence>
<name>A0ACD5H063_9CYAN</name>
<proteinExistence type="predicted"/>
<gene>
    <name evidence="1" type="ORF">BH720_015925</name>
</gene>
<keyword evidence="2" id="KW-1185">Reference proteome</keyword>
<protein>
    <submittedName>
        <fullName evidence="1">Uncharacterized protein</fullName>
    </submittedName>
</protein>
<evidence type="ECO:0000313" key="1">
    <source>
        <dbReference type="EMBL" id="XPM66628.1"/>
    </source>
</evidence>
<dbReference type="EMBL" id="CP182909">
    <property type="protein sequence ID" value="XPM66628.1"/>
    <property type="molecule type" value="Genomic_DNA"/>
</dbReference>
<dbReference type="Proteomes" id="UP000095472">
    <property type="component" value="Chromosome"/>
</dbReference>
<evidence type="ECO:0000313" key="2">
    <source>
        <dbReference type="Proteomes" id="UP000095472"/>
    </source>
</evidence>
<reference evidence="1 2" key="1">
    <citation type="journal article" date="2016" name="Genome Announc.">
        <title>Draft Genome Sequence of the Thermotolerant Cyanobacterium Desertifilum sp. IPPAS B-1220.</title>
        <authorList>
            <person name="Mironov K.S."/>
            <person name="Sinetova M.A."/>
            <person name="Bolatkhan K."/>
            <person name="Zayadan B.K."/>
            <person name="Ustinova V.V."/>
            <person name="Kupriyanova E.V."/>
            <person name="Skrypnik A.N."/>
            <person name="Gogoleva N.E."/>
            <person name="Gogolev Y.V."/>
            <person name="Los D.A."/>
        </authorList>
    </citation>
    <scope>NUCLEOTIDE SEQUENCE [LARGE SCALE GENOMIC DNA]</scope>
    <source>
        <strain evidence="1 2">IPPAS B-1220</strain>
    </source>
</reference>
<organism evidence="1 2">
    <name type="scientific">Desertifilum tharense IPPAS B-1220</name>
    <dbReference type="NCBI Taxonomy" id="1781255"/>
    <lineage>
        <taxon>Bacteria</taxon>
        <taxon>Bacillati</taxon>
        <taxon>Cyanobacteriota</taxon>
        <taxon>Cyanophyceae</taxon>
        <taxon>Desertifilales</taxon>
        <taxon>Desertifilaceae</taxon>
        <taxon>Desertifilum</taxon>
    </lineage>
</organism>